<evidence type="ECO:0000256" key="3">
    <source>
        <dbReference type="ARBA" id="ARBA00022679"/>
    </source>
</evidence>
<evidence type="ECO:0000313" key="11">
    <source>
        <dbReference type="EMBL" id="KAF0756477.1"/>
    </source>
</evidence>
<protein>
    <recommendedName>
        <fullName evidence="6">Alpha N-terminal protein methyltransferase 1</fullName>
        <ecNumber evidence="5">2.1.1.244</ecNumber>
    </recommendedName>
    <alternativeName>
        <fullName evidence="7">X-Pro-Lys N-terminal protein methyltransferase 1</fullName>
    </alternativeName>
</protein>
<keyword evidence="4" id="KW-0949">S-adenosyl-L-methionine</keyword>
<name>A0A6A5AIM2_APHAT</name>
<keyword evidence="3" id="KW-0808">Transferase</keyword>
<comment type="catalytic activity">
    <reaction evidence="10">
        <text>N-terminal L-alanyl-L-prolyl-L-lysyl-[protein] + 3 S-adenosyl-L-methionine = N-terminal N,N,N-trimethyl-L-alanyl-L-prolyl-L-lysyl-[protein] + 3 S-adenosyl-L-homocysteine + 3 H(+)</text>
        <dbReference type="Rhea" id="RHEA:54712"/>
        <dbReference type="Rhea" id="RHEA-COMP:13785"/>
        <dbReference type="Rhea" id="RHEA-COMP:13971"/>
        <dbReference type="ChEBI" id="CHEBI:15378"/>
        <dbReference type="ChEBI" id="CHEBI:57856"/>
        <dbReference type="ChEBI" id="CHEBI:59789"/>
        <dbReference type="ChEBI" id="CHEBI:138057"/>
        <dbReference type="ChEBI" id="CHEBI:138315"/>
        <dbReference type="EC" id="2.1.1.244"/>
    </reaction>
</comment>
<accession>A0A6A5AIM2</accession>
<dbReference type="Gene3D" id="3.40.50.150">
    <property type="entry name" value="Vaccinia Virus protein VP39"/>
    <property type="match status" value="1"/>
</dbReference>
<comment type="catalytic activity">
    <reaction evidence="9">
        <text>N-terminal L-prolyl-L-prolyl-L-lysyl-[protein] + 2 S-adenosyl-L-methionine = N-terminal N,N-dimethyl-L-prolyl-L-prolyl-L-lysyl-[protein] + 2 S-adenosyl-L-homocysteine + 2 H(+)</text>
        <dbReference type="Rhea" id="RHEA:54736"/>
        <dbReference type="Rhea" id="RHEA-COMP:13787"/>
        <dbReference type="Rhea" id="RHEA-COMP:13974"/>
        <dbReference type="ChEBI" id="CHEBI:15378"/>
        <dbReference type="ChEBI" id="CHEBI:57856"/>
        <dbReference type="ChEBI" id="CHEBI:59789"/>
        <dbReference type="ChEBI" id="CHEBI:138059"/>
        <dbReference type="ChEBI" id="CHEBI:138318"/>
        <dbReference type="EC" id="2.1.1.244"/>
    </reaction>
</comment>
<evidence type="ECO:0000256" key="6">
    <source>
        <dbReference type="ARBA" id="ARBA00039449"/>
    </source>
</evidence>
<sequence>MPINWAELRRISVVVQRDLDANGLDEHEDYESVLAMWEAELADAKGSDTTAAPAGCVQVRLTQLCPWQDESNCPPTDDGVLGGYGRISPADVEGSASFLDRIQTLRPTMKRNLAIDCGCGVGRVVKHLLLPRYDSVDCLEQSQRLLNTVPSYIGRSSDTSRIRNLYCMGMQDFQPEPHAYDLIWCQWVLGHLTDSDFVAFLKRCQKALAPDGVICIKENAINEGVPYYVDKDDSSLGRSSVYYKSIFRQAGLTLLAETEQSDFPDELYPVITYALY</sequence>
<evidence type="ECO:0000256" key="9">
    <source>
        <dbReference type="ARBA" id="ARBA00047885"/>
    </source>
</evidence>
<comment type="catalytic activity">
    <reaction evidence="8">
        <text>N-terminal L-seryl-L-prolyl-L-lysyl-[protein] + 3 S-adenosyl-L-methionine = N-terminal N,N,N-trimethyl-L-seryl-L-prolyl-L-lysyl-[protein] + 3 S-adenosyl-L-homocysteine + 3 H(+)</text>
        <dbReference type="Rhea" id="RHEA:54724"/>
        <dbReference type="Rhea" id="RHEA-COMP:13789"/>
        <dbReference type="Rhea" id="RHEA-COMP:13973"/>
        <dbReference type="ChEBI" id="CHEBI:15378"/>
        <dbReference type="ChEBI" id="CHEBI:57856"/>
        <dbReference type="ChEBI" id="CHEBI:59789"/>
        <dbReference type="ChEBI" id="CHEBI:138061"/>
        <dbReference type="ChEBI" id="CHEBI:138317"/>
        <dbReference type="EC" id="2.1.1.244"/>
    </reaction>
</comment>
<reference evidence="11 12" key="1">
    <citation type="submission" date="2019-06" db="EMBL/GenBank/DDBJ databases">
        <title>Genomics analysis of Aphanomyces spp. identifies a new class of oomycete effector associated with host adaptation.</title>
        <authorList>
            <person name="Gaulin E."/>
        </authorList>
    </citation>
    <scope>NUCLEOTIDE SEQUENCE [LARGE SCALE GENOMIC DNA]</scope>
    <source>
        <strain evidence="11 12">E</strain>
    </source>
</reference>
<comment type="caution">
    <text evidence="11">The sequence shown here is derived from an EMBL/GenBank/DDBJ whole genome shotgun (WGS) entry which is preliminary data.</text>
</comment>
<evidence type="ECO:0000256" key="2">
    <source>
        <dbReference type="ARBA" id="ARBA00022603"/>
    </source>
</evidence>
<dbReference type="GO" id="GO:0071885">
    <property type="term" value="F:N-terminal protein N-methyltransferase activity"/>
    <property type="evidence" value="ECO:0007669"/>
    <property type="project" value="UniProtKB-EC"/>
</dbReference>
<dbReference type="Pfam" id="PF05891">
    <property type="entry name" value="Methyltransf_PK"/>
    <property type="match status" value="1"/>
</dbReference>
<dbReference type="CDD" id="cd02440">
    <property type="entry name" value="AdoMet_MTases"/>
    <property type="match status" value="1"/>
</dbReference>
<dbReference type="PANTHER" id="PTHR12753:SF0">
    <property type="entry name" value="ALPHA N-TERMINAL PROTEIN METHYLTRANSFERASE 1"/>
    <property type="match status" value="1"/>
</dbReference>
<evidence type="ECO:0000256" key="4">
    <source>
        <dbReference type="ARBA" id="ARBA00022691"/>
    </source>
</evidence>
<comment type="similarity">
    <text evidence="1">Belongs to the methyltransferase superfamily. NTM1 family.</text>
</comment>
<evidence type="ECO:0000256" key="10">
    <source>
        <dbReference type="ARBA" id="ARBA00048167"/>
    </source>
</evidence>
<keyword evidence="2" id="KW-0489">Methyltransferase</keyword>
<dbReference type="GO" id="GO:0032259">
    <property type="term" value="P:methylation"/>
    <property type="evidence" value="ECO:0007669"/>
    <property type="project" value="UniProtKB-KW"/>
</dbReference>
<dbReference type="EMBL" id="VJMI01010238">
    <property type="protein sequence ID" value="KAF0756477.1"/>
    <property type="molecule type" value="Genomic_DNA"/>
</dbReference>
<dbReference type="PANTHER" id="PTHR12753">
    <property type="entry name" value="AD-003 - RELATED"/>
    <property type="match status" value="1"/>
</dbReference>
<dbReference type="GO" id="GO:0005737">
    <property type="term" value="C:cytoplasm"/>
    <property type="evidence" value="ECO:0007669"/>
    <property type="project" value="TreeGrafter"/>
</dbReference>
<organism evidence="11 12">
    <name type="scientific">Aphanomyces astaci</name>
    <name type="common">Crayfish plague agent</name>
    <dbReference type="NCBI Taxonomy" id="112090"/>
    <lineage>
        <taxon>Eukaryota</taxon>
        <taxon>Sar</taxon>
        <taxon>Stramenopiles</taxon>
        <taxon>Oomycota</taxon>
        <taxon>Saprolegniomycetes</taxon>
        <taxon>Saprolegniales</taxon>
        <taxon>Verrucalvaceae</taxon>
        <taxon>Aphanomyces</taxon>
    </lineage>
</organism>
<evidence type="ECO:0000256" key="7">
    <source>
        <dbReference type="ARBA" id="ARBA00043129"/>
    </source>
</evidence>
<evidence type="ECO:0000256" key="8">
    <source>
        <dbReference type="ARBA" id="ARBA00047306"/>
    </source>
</evidence>
<dbReference type="EC" id="2.1.1.244" evidence="5"/>
<evidence type="ECO:0000256" key="5">
    <source>
        <dbReference type="ARBA" id="ARBA00039112"/>
    </source>
</evidence>
<evidence type="ECO:0000313" key="12">
    <source>
        <dbReference type="Proteomes" id="UP000469452"/>
    </source>
</evidence>
<dbReference type="Proteomes" id="UP000469452">
    <property type="component" value="Unassembled WGS sequence"/>
</dbReference>
<evidence type="ECO:0000256" key="1">
    <source>
        <dbReference type="ARBA" id="ARBA00009059"/>
    </source>
</evidence>
<dbReference type="InterPro" id="IPR008576">
    <property type="entry name" value="MeTrfase_NTM1"/>
</dbReference>
<dbReference type="AlphaFoldDB" id="A0A6A5AIM2"/>
<dbReference type="VEuPathDB" id="FungiDB:H257_12239"/>
<gene>
    <name evidence="11" type="ORF">AaE_004614</name>
</gene>
<proteinExistence type="inferred from homology"/>
<dbReference type="SUPFAM" id="SSF53335">
    <property type="entry name" value="S-adenosyl-L-methionine-dependent methyltransferases"/>
    <property type="match status" value="1"/>
</dbReference>
<dbReference type="InterPro" id="IPR029063">
    <property type="entry name" value="SAM-dependent_MTases_sf"/>
</dbReference>